<accession>A0A6A5V8P2</accession>
<sequence length="133" mass="14936">MGYSEKLCRLCGVLFNIGQRRLRSEPAWMGWECSGDYNQVGCQLRKGNDPNRCLDDWYSEEEEDNKENDDGNGDESIIGLAGLDGEEGEYAVSEEPEGDDVLESQIDEKGAPNEEEDEEDRLCAITVETSMRS</sequence>
<evidence type="ECO:0000313" key="3">
    <source>
        <dbReference type="Proteomes" id="UP000800036"/>
    </source>
</evidence>
<dbReference type="AlphaFoldDB" id="A0A6A5V8P2"/>
<feature type="compositionally biased region" description="Acidic residues" evidence="1">
    <location>
        <begin position="57"/>
        <end position="73"/>
    </location>
</feature>
<evidence type="ECO:0000313" key="2">
    <source>
        <dbReference type="EMBL" id="KAF1973494.1"/>
    </source>
</evidence>
<keyword evidence="3" id="KW-1185">Reference proteome</keyword>
<dbReference type="EMBL" id="ML976680">
    <property type="protein sequence ID" value="KAF1973494.1"/>
    <property type="molecule type" value="Genomic_DNA"/>
</dbReference>
<proteinExistence type="predicted"/>
<name>A0A6A5V8P2_9PLEO</name>
<organism evidence="2 3">
    <name type="scientific">Bimuria novae-zelandiae CBS 107.79</name>
    <dbReference type="NCBI Taxonomy" id="1447943"/>
    <lineage>
        <taxon>Eukaryota</taxon>
        <taxon>Fungi</taxon>
        <taxon>Dikarya</taxon>
        <taxon>Ascomycota</taxon>
        <taxon>Pezizomycotina</taxon>
        <taxon>Dothideomycetes</taxon>
        <taxon>Pleosporomycetidae</taxon>
        <taxon>Pleosporales</taxon>
        <taxon>Massarineae</taxon>
        <taxon>Didymosphaeriaceae</taxon>
        <taxon>Bimuria</taxon>
    </lineage>
</organism>
<dbReference type="OrthoDB" id="40579at2759"/>
<feature type="region of interest" description="Disordered" evidence="1">
    <location>
        <begin position="53"/>
        <end position="133"/>
    </location>
</feature>
<protein>
    <submittedName>
        <fullName evidence="2">Uncharacterized protein</fullName>
    </submittedName>
</protein>
<evidence type="ECO:0000256" key="1">
    <source>
        <dbReference type="SAM" id="MobiDB-lite"/>
    </source>
</evidence>
<reference evidence="2" key="1">
    <citation type="journal article" date="2020" name="Stud. Mycol.">
        <title>101 Dothideomycetes genomes: a test case for predicting lifestyles and emergence of pathogens.</title>
        <authorList>
            <person name="Haridas S."/>
            <person name="Albert R."/>
            <person name="Binder M."/>
            <person name="Bloem J."/>
            <person name="Labutti K."/>
            <person name="Salamov A."/>
            <person name="Andreopoulos B."/>
            <person name="Baker S."/>
            <person name="Barry K."/>
            <person name="Bills G."/>
            <person name="Bluhm B."/>
            <person name="Cannon C."/>
            <person name="Castanera R."/>
            <person name="Culley D."/>
            <person name="Daum C."/>
            <person name="Ezra D."/>
            <person name="Gonzalez J."/>
            <person name="Henrissat B."/>
            <person name="Kuo A."/>
            <person name="Liang C."/>
            <person name="Lipzen A."/>
            <person name="Lutzoni F."/>
            <person name="Magnuson J."/>
            <person name="Mondo S."/>
            <person name="Nolan M."/>
            <person name="Ohm R."/>
            <person name="Pangilinan J."/>
            <person name="Park H.-J."/>
            <person name="Ramirez L."/>
            <person name="Alfaro M."/>
            <person name="Sun H."/>
            <person name="Tritt A."/>
            <person name="Yoshinaga Y."/>
            <person name="Zwiers L.-H."/>
            <person name="Turgeon B."/>
            <person name="Goodwin S."/>
            <person name="Spatafora J."/>
            <person name="Crous P."/>
            <person name="Grigoriev I."/>
        </authorList>
    </citation>
    <scope>NUCLEOTIDE SEQUENCE</scope>
    <source>
        <strain evidence="2">CBS 107.79</strain>
    </source>
</reference>
<dbReference type="Proteomes" id="UP000800036">
    <property type="component" value="Unassembled WGS sequence"/>
</dbReference>
<feature type="compositionally biased region" description="Acidic residues" evidence="1">
    <location>
        <begin position="84"/>
        <end position="102"/>
    </location>
</feature>
<gene>
    <name evidence="2" type="ORF">BU23DRAFT_554120</name>
</gene>